<name>A0ACC2D219_DIPCM</name>
<sequence length="122" mass="13704">MSADVPSASPAPPPKGGSSKLPRAAESAAETAEKYRRYTMEYVQRLNHKYFSDQNLTLVGPLFERSTKVDEFEIKESKDSPLEKLQNIPCYTEDHIDPGTSVAEANPIFTAKKKQPKKYQEL</sequence>
<keyword evidence="2" id="KW-1185">Reference proteome</keyword>
<accession>A0ACC2D219</accession>
<evidence type="ECO:0000313" key="2">
    <source>
        <dbReference type="Proteomes" id="UP001162992"/>
    </source>
</evidence>
<reference evidence="2" key="1">
    <citation type="journal article" date="2024" name="Proc. Natl. Acad. Sci. U.S.A.">
        <title>Extraordinary preservation of gene collinearity over three hundred million years revealed in homosporous lycophytes.</title>
        <authorList>
            <person name="Li C."/>
            <person name="Wickell D."/>
            <person name="Kuo L.Y."/>
            <person name="Chen X."/>
            <person name="Nie B."/>
            <person name="Liao X."/>
            <person name="Peng D."/>
            <person name="Ji J."/>
            <person name="Jenkins J."/>
            <person name="Williams M."/>
            <person name="Shu S."/>
            <person name="Plott C."/>
            <person name="Barry K."/>
            <person name="Rajasekar S."/>
            <person name="Grimwood J."/>
            <person name="Han X."/>
            <person name="Sun S."/>
            <person name="Hou Z."/>
            <person name="He W."/>
            <person name="Dai G."/>
            <person name="Sun C."/>
            <person name="Schmutz J."/>
            <person name="Leebens-Mack J.H."/>
            <person name="Li F.W."/>
            <person name="Wang L."/>
        </authorList>
    </citation>
    <scope>NUCLEOTIDE SEQUENCE [LARGE SCALE GENOMIC DNA]</scope>
    <source>
        <strain evidence="2">cv. PW_Plant_1</strain>
    </source>
</reference>
<dbReference type="Proteomes" id="UP001162992">
    <property type="component" value="Chromosome 8"/>
</dbReference>
<organism evidence="1 2">
    <name type="scientific">Diphasiastrum complanatum</name>
    <name type="common">Issler's clubmoss</name>
    <name type="synonym">Lycopodium complanatum</name>
    <dbReference type="NCBI Taxonomy" id="34168"/>
    <lineage>
        <taxon>Eukaryota</taxon>
        <taxon>Viridiplantae</taxon>
        <taxon>Streptophyta</taxon>
        <taxon>Embryophyta</taxon>
        <taxon>Tracheophyta</taxon>
        <taxon>Lycopodiopsida</taxon>
        <taxon>Lycopodiales</taxon>
        <taxon>Lycopodiaceae</taxon>
        <taxon>Lycopodioideae</taxon>
        <taxon>Diphasiastrum</taxon>
    </lineage>
</organism>
<gene>
    <name evidence="1" type="ORF">O6H91_08G112900</name>
</gene>
<dbReference type="EMBL" id="CM055099">
    <property type="protein sequence ID" value="KAJ7547997.1"/>
    <property type="molecule type" value="Genomic_DNA"/>
</dbReference>
<protein>
    <submittedName>
        <fullName evidence="1">Uncharacterized protein</fullName>
    </submittedName>
</protein>
<evidence type="ECO:0000313" key="1">
    <source>
        <dbReference type="EMBL" id="KAJ7547997.1"/>
    </source>
</evidence>
<comment type="caution">
    <text evidence="1">The sequence shown here is derived from an EMBL/GenBank/DDBJ whole genome shotgun (WGS) entry which is preliminary data.</text>
</comment>
<proteinExistence type="predicted"/>